<keyword evidence="3 5" id="KW-0326">Glycosidase</keyword>
<sequence length="321" mass="35113">MNATKTEKEKALPRNEDEPLPKAGVDEAPKDGTELPNAGLDEAPNVGVEDCVTPNRPLEVPPNIEPLVCEPKGAVLPKGVPNPALQGLASDPSAATRWVQTNVRNYFPNVRIKYIVVGNEISPLSNQQYVSLVLPAMQNIYNAIVAAGLQGQIRVSTAIDTRVVENSFPPSRGSFRGDVRSYLDPIIGFLVGNNRTPLLVNVYPYFAIVDNLSLLLYALFTNPGPEFTDSGNNLVYHNLFDAILDSVYGALEKADGSGLEIVVSESGWPSAANKEATVANARTYNKNLINHVRRLMTWEEIDGFFPCHQSSLIQNRKNDCR</sequence>
<feature type="compositionally biased region" description="Basic and acidic residues" evidence="6">
    <location>
        <begin position="1"/>
        <end position="33"/>
    </location>
</feature>
<accession>A0A7J6W0G8</accession>
<dbReference type="Pfam" id="PF00332">
    <property type="entry name" value="Glyco_hydro_17"/>
    <property type="match status" value="1"/>
</dbReference>
<dbReference type="GO" id="GO:0005975">
    <property type="term" value="P:carbohydrate metabolic process"/>
    <property type="evidence" value="ECO:0007669"/>
    <property type="project" value="InterPro"/>
</dbReference>
<evidence type="ECO:0000256" key="3">
    <source>
        <dbReference type="ARBA" id="ARBA00023295"/>
    </source>
</evidence>
<evidence type="ECO:0000313" key="8">
    <source>
        <dbReference type="Proteomes" id="UP000554482"/>
    </source>
</evidence>
<gene>
    <name evidence="7" type="ORF">FRX31_020311</name>
</gene>
<reference evidence="7 8" key="1">
    <citation type="submission" date="2020-06" db="EMBL/GenBank/DDBJ databases">
        <title>Transcriptomic and genomic resources for Thalictrum thalictroides and T. hernandezii: Facilitating candidate gene discovery in an emerging model plant lineage.</title>
        <authorList>
            <person name="Arias T."/>
            <person name="Riano-Pachon D.M."/>
            <person name="Di Stilio V.S."/>
        </authorList>
    </citation>
    <scope>NUCLEOTIDE SEQUENCE [LARGE SCALE GENOMIC DNA]</scope>
    <source>
        <strain evidence="8">cv. WT478/WT964</strain>
        <tissue evidence="7">Leaves</tissue>
    </source>
</reference>
<dbReference type="EMBL" id="JABWDY010024599">
    <property type="protein sequence ID" value="KAF5190102.1"/>
    <property type="molecule type" value="Genomic_DNA"/>
</dbReference>
<dbReference type="OrthoDB" id="941679at2759"/>
<comment type="similarity">
    <text evidence="1 4">Belongs to the glycosyl hydrolase 17 family.</text>
</comment>
<dbReference type="InterPro" id="IPR000490">
    <property type="entry name" value="Glyco_hydro_17"/>
</dbReference>
<evidence type="ECO:0000256" key="6">
    <source>
        <dbReference type="SAM" id="MobiDB-lite"/>
    </source>
</evidence>
<keyword evidence="2 5" id="KW-0378">Hydrolase</keyword>
<dbReference type="InterPro" id="IPR017853">
    <property type="entry name" value="GH"/>
</dbReference>
<evidence type="ECO:0000256" key="1">
    <source>
        <dbReference type="ARBA" id="ARBA00008773"/>
    </source>
</evidence>
<proteinExistence type="inferred from homology"/>
<organism evidence="7 8">
    <name type="scientific">Thalictrum thalictroides</name>
    <name type="common">Rue-anemone</name>
    <name type="synonym">Anemone thalictroides</name>
    <dbReference type="NCBI Taxonomy" id="46969"/>
    <lineage>
        <taxon>Eukaryota</taxon>
        <taxon>Viridiplantae</taxon>
        <taxon>Streptophyta</taxon>
        <taxon>Embryophyta</taxon>
        <taxon>Tracheophyta</taxon>
        <taxon>Spermatophyta</taxon>
        <taxon>Magnoliopsida</taxon>
        <taxon>Ranunculales</taxon>
        <taxon>Ranunculaceae</taxon>
        <taxon>Thalictroideae</taxon>
        <taxon>Thalictrum</taxon>
    </lineage>
</organism>
<evidence type="ECO:0000256" key="4">
    <source>
        <dbReference type="RuleBase" id="RU004335"/>
    </source>
</evidence>
<dbReference type="AlphaFoldDB" id="A0A7J6W0G8"/>
<dbReference type="PANTHER" id="PTHR32227">
    <property type="entry name" value="GLUCAN ENDO-1,3-BETA-GLUCOSIDASE BG1-RELATED-RELATED"/>
    <property type="match status" value="1"/>
</dbReference>
<evidence type="ECO:0000256" key="2">
    <source>
        <dbReference type="ARBA" id="ARBA00022801"/>
    </source>
</evidence>
<protein>
    <submittedName>
        <fullName evidence="7">Glucan endo-1,3-beta-glucosidase</fullName>
    </submittedName>
</protein>
<dbReference type="Proteomes" id="UP000554482">
    <property type="component" value="Unassembled WGS sequence"/>
</dbReference>
<dbReference type="InterPro" id="IPR044965">
    <property type="entry name" value="Glyco_hydro_17_plant"/>
</dbReference>
<comment type="caution">
    <text evidence="7">The sequence shown here is derived from an EMBL/GenBank/DDBJ whole genome shotgun (WGS) entry which is preliminary data.</text>
</comment>
<name>A0A7J6W0G8_THATH</name>
<evidence type="ECO:0000313" key="7">
    <source>
        <dbReference type="EMBL" id="KAF5190102.1"/>
    </source>
</evidence>
<feature type="region of interest" description="Disordered" evidence="6">
    <location>
        <begin position="1"/>
        <end position="45"/>
    </location>
</feature>
<dbReference type="PROSITE" id="PS00587">
    <property type="entry name" value="GLYCOSYL_HYDROL_F17"/>
    <property type="match status" value="1"/>
</dbReference>
<dbReference type="GO" id="GO:0004553">
    <property type="term" value="F:hydrolase activity, hydrolyzing O-glycosyl compounds"/>
    <property type="evidence" value="ECO:0007669"/>
    <property type="project" value="InterPro"/>
</dbReference>
<dbReference type="SUPFAM" id="SSF51445">
    <property type="entry name" value="(Trans)glycosidases"/>
    <property type="match status" value="1"/>
</dbReference>
<evidence type="ECO:0000256" key="5">
    <source>
        <dbReference type="RuleBase" id="RU004336"/>
    </source>
</evidence>
<dbReference type="Gene3D" id="3.20.20.80">
    <property type="entry name" value="Glycosidases"/>
    <property type="match status" value="1"/>
</dbReference>
<keyword evidence="8" id="KW-1185">Reference proteome</keyword>